<dbReference type="Gene3D" id="1.10.260.40">
    <property type="entry name" value="lambda repressor-like DNA-binding domains"/>
    <property type="match status" value="1"/>
</dbReference>
<dbReference type="Pfam" id="PF00356">
    <property type="entry name" value="LacI"/>
    <property type="match status" value="1"/>
</dbReference>
<reference evidence="5 6" key="1">
    <citation type="submission" date="2019-06" db="EMBL/GenBank/DDBJ databases">
        <title>Paenimaribius caenipelagi gen. nov., sp. nov., isolated from a tidal flat.</title>
        <authorList>
            <person name="Yoon J.-H."/>
        </authorList>
    </citation>
    <scope>NUCLEOTIDE SEQUENCE [LARGE SCALE GENOMIC DNA]</scope>
    <source>
        <strain evidence="5 6">JBTF-M29</strain>
    </source>
</reference>
<dbReference type="Gene3D" id="3.40.50.2300">
    <property type="match status" value="2"/>
</dbReference>
<dbReference type="InterPro" id="IPR046335">
    <property type="entry name" value="LacI/GalR-like_sensor"/>
</dbReference>
<dbReference type="InterPro" id="IPR000843">
    <property type="entry name" value="HTH_LacI"/>
</dbReference>
<dbReference type="CDD" id="cd06273">
    <property type="entry name" value="PBP1_LacI-like"/>
    <property type="match status" value="1"/>
</dbReference>
<comment type="caution">
    <text evidence="5">The sequence shown here is derived from an EMBL/GenBank/DDBJ whole genome shotgun (WGS) entry which is preliminary data.</text>
</comment>
<proteinExistence type="predicted"/>
<dbReference type="OrthoDB" id="60111at2"/>
<keyword evidence="6" id="KW-1185">Reference proteome</keyword>
<dbReference type="AlphaFoldDB" id="A0A547Q6I9"/>
<dbReference type="GO" id="GO:0003700">
    <property type="term" value="F:DNA-binding transcription factor activity"/>
    <property type="evidence" value="ECO:0007669"/>
    <property type="project" value="TreeGrafter"/>
</dbReference>
<dbReference type="PANTHER" id="PTHR30146:SF138">
    <property type="entry name" value="TRANSCRIPTIONAL REGULATORY PROTEIN"/>
    <property type="match status" value="1"/>
</dbReference>
<dbReference type="CDD" id="cd01392">
    <property type="entry name" value="HTH_LacI"/>
    <property type="match status" value="1"/>
</dbReference>
<dbReference type="SUPFAM" id="SSF53822">
    <property type="entry name" value="Periplasmic binding protein-like I"/>
    <property type="match status" value="1"/>
</dbReference>
<organism evidence="5 6">
    <name type="scientific">Palleronia caenipelagi</name>
    <dbReference type="NCBI Taxonomy" id="2489174"/>
    <lineage>
        <taxon>Bacteria</taxon>
        <taxon>Pseudomonadati</taxon>
        <taxon>Pseudomonadota</taxon>
        <taxon>Alphaproteobacteria</taxon>
        <taxon>Rhodobacterales</taxon>
        <taxon>Roseobacteraceae</taxon>
        <taxon>Palleronia</taxon>
    </lineage>
</organism>
<keyword evidence="3" id="KW-0804">Transcription</keyword>
<accession>A0A547Q6I9</accession>
<dbReference type="InterPro" id="IPR010982">
    <property type="entry name" value="Lambda_DNA-bd_dom_sf"/>
</dbReference>
<dbReference type="GO" id="GO:0000976">
    <property type="term" value="F:transcription cis-regulatory region binding"/>
    <property type="evidence" value="ECO:0007669"/>
    <property type="project" value="TreeGrafter"/>
</dbReference>
<dbReference type="SMART" id="SM00354">
    <property type="entry name" value="HTH_LACI"/>
    <property type="match status" value="1"/>
</dbReference>
<dbReference type="Pfam" id="PF13377">
    <property type="entry name" value="Peripla_BP_3"/>
    <property type="match status" value="1"/>
</dbReference>
<evidence type="ECO:0000256" key="3">
    <source>
        <dbReference type="ARBA" id="ARBA00023163"/>
    </source>
</evidence>
<protein>
    <submittedName>
        <fullName evidence="5">LacI family transcriptional regulator</fullName>
    </submittedName>
</protein>
<dbReference type="PANTHER" id="PTHR30146">
    <property type="entry name" value="LACI-RELATED TRANSCRIPTIONAL REPRESSOR"/>
    <property type="match status" value="1"/>
</dbReference>
<evidence type="ECO:0000259" key="4">
    <source>
        <dbReference type="PROSITE" id="PS50932"/>
    </source>
</evidence>
<evidence type="ECO:0000256" key="2">
    <source>
        <dbReference type="ARBA" id="ARBA00023125"/>
    </source>
</evidence>
<evidence type="ECO:0000256" key="1">
    <source>
        <dbReference type="ARBA" id="ARBA00023015"/>
    </source>
</evidence>
<sequence>MRDRFHDGAARVRVTDVARRAGCAAATVSRVLNTPDMVSPDKRAKIEAAMRELGYVRNHAARALRSQRSNMVGVLIPTLDYALYASLVGAATARLSEAGLTTLIATFGYDLEAEFREARLLVERGAEALILIGDRHHEDLYRLLRQFDTPFVNTYVLDPASPRPSVGFDNAAAGASLARHLIHLGHRNICVISGLTTDNDRTTQRLEGIRAEMQRHGLPLDTDHIIERRYSIGNGREACAALLDRLSPRPTAIICGNDVLALGAMGECRARGLAIPADISLVGFDNLELSEHCSPPLTTLNVPAGEMGTRAAGYLLDRLAGRQPSDHIPVGVELILRDSTAPPPTVS</sequence>
<keyword evidence="2" id="KW-0238">DNA-binding</keyword>
<evidence type="ECO:0000313" key="5">
    <source>
        <dbReference type="EMBL" id="TRD22006.1"/>
    </source>
</evidence>
<gene>
    <name evidence="5" type="ORF">FEV53_06425</name>
</gene>
<keyword evidence="1" id="KW-0805">Transcription regulation</keyword>
<dbReference type="EMBL" id="VFSV01000008">
    <property type="protein sequence ID" value="TRD22006.1"/>
    <property type="molecule type" value="Genomic_DNA"/>
</dbReference>
<dbReference type="SUPFAM" id="SSF47413">
    <property type="entry name" value="lambda repressor-like DNA-binding domains"/>
    <property type="match status" value="1"/>
</dbReference>
<feature type="domain" description="HTH lacI-type" evidence="4">
    <location>
        <begin position="12"/>
        <end position="66"/>
    </location>
</feature>
<dbReference type="RefSeq" id="WP_142833994.1">
    <property type="nucleotide sequence ID" value="NZ_VFSV01000008.1"/>
</dbReference>
<dbReference type="InterPro" id="IPR028082">
    <property type="entry name" value="Peripla_BP_I"/>
</dbReference>
<name>A0A547Q6I9_9RHOB</name>
<evidence type="ECO:0000313" key="6">
    <source>
        <dbReference type="Proteomes" id="UP000318590"/>
    </source>
</evidence>
<dbReference type="PROSITE" id="PS50932">
    <property type="entry name" value="HTH_LACI_2"/>
    <property type="match status" value="1"/>
</dbReference>
<dbReference type="Proteomes" id="UP000318590">
    <property type="component" value="Unassembled WGS sequence"/>
</dbReference>